<sequence length="96" mass="10920">MVQQHHAGHDPESGNGLVLPEIHDDRRVVDRFGDHRGLVHFLGECRNDRIGDFVLLIRYVLLGEHVVHSGGHRLDERIRQSLRVGLLCDSVDPEET</sequence>
<gene>
    <name evidence="1" type="ORF">SDC9_104965</name>
</gene>
<accession>A0A645AZA6</accession>
<evidence type="ECO:0000313" key="1">
    <source>
        <dbReference type="EMBL" id="MPM58136.1"/>
    </source>
</evidence>
<organism evidence="1">
    <name type="scientific">bioreactor metagenome</name>
    <dbReference type="NCBI Taxonomy" id="1076179"/>
    <lineage>
        <taxon>unclassified sequences</taxon>
        <taxon>metagenomes</taxon>
        <taxon>ecological metagenomes</taxon>
    </lineage>
</organism>
<dbReference type="EMBL" id="VSSQ01016611">
    <property type="protein sequence ID" value="MPM58136.1"/>
    <property type="molecule type" value="Genomic_DNA"/>
</dbReference>
<dbReference type="AlphaFoldDB" id="A0A645AZA6"/>
<reference evidence="1" key="1">
    <citation type="submission" date="2019-08" db="EMBL/GenBank/DDBJ databases">
        <authorList>
            <person name="Kucharzyk K."/>
            <person name="Murdoch R.W."/>
            <person name="Higgins S."/>
            <person name="Loffler F."/>
        </authorList>
    </citation>
    <scope>NUCLEOTIDE SEQUENCE</scope>
</reference>
<name>A0A645AZA6_9ZZZZ</name>
<proteinExistence type="predicted"/>
<comment type="caution">
    <text evidence="1">The sequence shown here is derived from an EMBL/GenBank/DDBJ whole genome shotgun (WGS) entry which is preliminary data.</text>
</comment>
<protein>
    <submittedName>
        <fullName evidence="1">Uncharacterized protein</fullName>
    </submittedName>
</protein>